<dbReference type="AlphaFoldDB" id="A0A7J7M954"/>
<reference evidence="1 2" key="1">
    <citation type="journal article" date="2020" name="IScience">
        <title>Genome Sequencing of the Endangered Kingdonia uniflora (Circaeasteraceae, Ranunculales) Reveals Potential Mechanisms of Evolutionary Specialization.</title>
        <authorList>
            <person name="Sun Y."/>
            <person name="Deng T."/>
            <person name="Zhang A."/>
            <person name="Moore M.J."/>
            <person name="Landis J.B."/>
            <person name="Lin N."/>
            <person name="Zhang H."/>
            <person name="Zhang X."/>
            <person name="Huang J."/>
            <person name="Zhang X."/>
            <person name="Sun H."/>
            <person name="Wang H."/>
        </authorList>
    </citation>
    <scope>NUCLEOTIDE SEQUENCE [LARGE SCALE GENOMIC DNA]</scope>
    <source>
        <strain evidence="1">TB1705</strain>
        <tissue evidence="1">Leaf</tissue>
    </source>
</reference>
<gene>
    <name evidence="1" type="ORF">GIB67_020645</name>
</gene>
<comment type="caution">
    <text evidence="1">The sequence shown here is derived from an EMBL/GenBank/DDBJ whole genome shotgun (WGS) entry which is preliminary data.</text>
</comment>
<protein>
    <submittedName>
        <fullName evidence="1">Uncharacterized protein</fullName>
    </submittedName>
</protein>
<dbReference type="Proteomes" id="UP000541444">
    <property type="component" value="Unassembled WGS sequence"/>
</dbReference>
<evidence type="ECO:0000313" key="1">
    <source>
        <dbReference type="EMBL" id="KAF6151421.1"/>
    </source>
</evidence>
<accession>A0A7J7M954</accession>
<evidence type="ECO:0000313" key="2">
    <source>
        <dbReference type="Proteomes" id="UP000541444"/>
    </source>
</evidence>
<dbReference type="EMBL" id="JACGCM010001692">
    <property type="protein sequence ID" value="KAF6151421.1"/>
    <property type="molecule type" value="Genomic_DNA"/>
</dbReference>
<keyword evidence="2" id="KW-1185">Reference proteome</keyword>
<name>A0A7J7M954_9MAGN</name>
<organism evidence="1 2">
    <name type="scientific">Kingdonia uniflora</name>
    <dbReference type="NCBI Taxonomy" id="39325"/>
    <lineage>
        <taxon>Eukaryota</taxon>
        <taxon>Viridiplantae</taxon>
        <taxon>Streptophyta</taxon>
        <taxon>Embryophyta</taxon>
        <taxon>Tracheophyta</taxon>
        <taxon>Spermatophyta</taxon>
        <taxon>Magnoliopsida</taxon>
        <taxon>Ranunculales</taxon>
        <taxon>Circaeasteraceae</taxon>
        <taxon>Kingdonia</taxon>
    </lineage>
</organism>
<proteinExistence type="predicted"/>
<feature type="non-terminal residue" evidence="1">
    <location>
        <position position="1"/>
    </location>
</feature>
<sequence length="77" mass="8834">TTNKVRGNSFSFFQKKITNISKKNYQTIIHTTIINSHVHQTVINLGSIHNDNSDRLWTTSIVPNVHHPSYIEEKSMA</sequence>